<keyword evidence="1" id="KW-1133">Transmembrane helix</keyword>
<evidence type="ECO:0000256" key="1">
    <source>
        <dbReference type="SAM" id="Phobius"/>
    </source>
</evidence>
<dbReference type="EMBL" id="GGEC01031985">
    <property type="protein sequence ID" value="MBX12469.1"/>
    <property type="molecule type" value="Transcribed_RNA"/>
</dbReference>
<accession>A0A2P2L3C5</accession>
<evidence type="ECO:0000313" key="2">
    <source>
        <dbReference type="EMBL" id="MBX12469.1"/>
    </source>
</evidence>
<dbReference type="AlphaFoldDB" id="A0A2P2L3C5"/>
<sequence>MLLWLLDCNFLFYFILPFSFFLGVVALLNCLVLNERSVTV</sequence>
<keyword evidence="1" id="KW-0812">Transmembrane</keyword>
<name>A0A2P2L3C5_RHIMU</name>
<feature type="transmembrane region" description="Helical" evidence="1">
    <location>
        <begin position="12"/>
        <end position="33"/>
    </location>
</feature>
<keyword evidence="1" id="KW-0472">Membrane</keyword>
<proteinExistence type="predicted"/>
<reference evidence="2" key="1">
    <citation type="submission" date="2018-02" db="EMBL/GenBank/DDBJ databases">
        <title>Rhizophora mucronata_Transcriptome.</title>
        <authorList>
            <person name="Meera S.P."/>
            <person name="Sreeshan A."/>
            <person name="Augustine A."/>
        </authorList>
    </citation>
    <scope>NUCLEOTIDE SEQUENCE</scope>
    <source>
        <tissue evidence="2">Leaf</tissue>
    </source>
</reference>
<protein>
    <submittedName>
        <fullName evidence="2">Uncharacterized protein</fullName>
    </submittedName>
</protein>
<organism evidence="2">
    <name type="scientific">Rhizophora mucronata</name>
    <name type="common">Asiatic mangrove</name>
    <dbReference type="NCBI Taxonomy" id="61149"/>
    <lineage>
        <taxon>Eukaryota</taxon>
        <taxon>Viridiplantae</taxon>
        <taxon>Streptophyta</taxon>
        <taxon>Embryophyta</taxon>
        <taxon>Tracheophyta</taxon>
        <taxon>Spermatophyta</taxon>
        <taxon>Magnoliopsida</taxon>
        <taxon>eudicotyledons</taxon>
        <taxon>Gunneridae</taxon>
        <taxon>Pentapetalae</taxon>
        <taxon>rosids</taxon>
        <taxon>fabids</taxon>
        <taxon>Malpighiales</taxon>
        <taxon>Rhizophoraceae</taxon>
        <taxon>Rhizophora</taxon>
    </lineage>
</organism>